<dbReference type="AlphaFoldDB" id="A0A2J6PP47"/>
<dbReference type="STRING" id="1745343.A0A2J6PP47"/>
<dbReference type="InterPro" id="IPR029058">
    <property type="entry name" value="AB_hydrolase_fold"/>
</dbReference>
<evidence type="ECO:0000313" key="2">
    <source>
        <dbReference type="EMBL" id="PMD15792.1"/>
    </source>
</evidence>
<keyword evidence="3" id="KW-1185">Reference proteome</keyword>
<dbReference type="Gene3D" id="3.40.50.1820">
    <property type="entry name" value="alpha/beta hydrolase"/>
    <property type="match status" value="1"/>
</dbReference>
<dbReference type="PANTHER" id="PTHR33428">
    <property type="entry name" value="CHLOROPHYLLASE-2, CHLOROPLASTIC"/>
    <property type="match status" value="1"/>
</dbReference>
<keyword evidence="2" id="KW-0378">Hydrolase</keyword>
<organism evidence="2 3">
    <name type="scientific">Hyaloscypha hepaticicola</name>
    <dbReference type="NCBI Taxonomy" id="2082293"/>
    <lineage>
        <taxon>Eukaryota</taxon>
        <taxon>Fungi</taxon>
        <taxon>Dikarya</taxon>
        <taxon>Ascomycota</taxon>
        <taxon>Pezizomycotina</taxon>
        <taxon>Leotiomycetes</taxon>
        <taxon>Helotiales</taxon>
        <taxon>Hyaloscyphaceae</taxon>
        <taxon>Hyaloscypha</taxon>
    </lineage>
</organism>
<gene>
    <name evidence="2" type="ORF">NA56DRAFT_649864</name>
</gene>
<dbReference type="UniPathway" id="UPA00674"/>
<feature type="region of interest" description="Disordered" evidence="1">
    <location>
        <begin position="8"/>
        <end position="34"/>
    </location>
</feature>
<dbReference type="Proteomes" id="UP000235672">
    <property type="component" value="Unassembled WGS sequence"/>
</dbReference>
<feature type="compositionally biased region" description="Polar residues" evidence="1">
    <location>
        <begin position="20"/>
        <end position="32"/>
    </location>
</feature>
<dbReference type="OrthoDB" id="2363873at2759"/>
<evidence type="ECO:0000313" key="3">
    <source>
        <dbReference type="Proteomes" id="UP000235672"/>
    </source>
</evidence>
<name>A0A2J6PP47_9HELO</name>
<evidence type="ECO:0000256" key="1">
    <source>
        <dbReference type="SAM" id="MobiDB-lite"/>
    </source>
</evidence>
<dbReference type="SUPFAM" id="SSF53474">
    <property type="entry name" value="alpha/beta-Hydrolases"/>
    <property type="match status" value="1"/>
</dbReference>
<protein>
    <submittedName>
        <fullName evidence="2">Alpha/beta-hydrolase</fullName>
    </submittedName>
</protein>
<accession>A0A2J6PP47</accession>
<dbReference type="PANTHER" id="PTHR33428:SF14">
    <property type="entry name" value="CARBOXYLESTERASE TYPE B DOMAIN-CONTAINING PROTEIN"/>
    <property type="match status" value="1"/>
</dbReference>
<dbReference type="EMBL" id="KZ613510">
    <property type="protein sequence ID" value="PMD15792.1"/>
    <property type="molecule type" value="Genomic_DNA"/>
</dbReference>
<sequence>MILSLRRLPISQPHPENEKQVSQSSHPSNGNSFLPRVQQDRALIGEAAKIPTTPSTPVISVGLLALPYPGRIMDLTIKVSAPISGFNLPIILLSHGHGMSNNLSSLNGYGPLANFWAAHGFVVIQPTHLSSKSLSLPATTPGAPLYWRSRVEDMSFIIDHLYDIESLVPTLEGRLDQSRIAVAGHSLGGHTATTLLGATLTDPDTGITHSLVDPRIKADIVIATPGNGGSDLSDFAYENYRSLSHPSFAEMKTKALVVVGNQDASPYLSKRGADWRADPFPYTYSPGPKDLLTLIRGEHGLGGIVGYDAKETTDESPLMVAVVQRMTAAWLRGALGEESKAWGSRVRLWRGSREWGVLSRSERLSYRGSFSLKMLSRRPERHWIGRRERGGYAPGT</sequence>
<proteinExistence type="predicted"/>
<reference evidence="2 3" key="1">
    <citation type="submission" date="2016-05" db="EMBL/GenBank/DDBJ databases">
        <title>A degradative enzymes factory behind the ericoid mycorrhizal symbiosis.</title>
        <authorList>
            <consortium name="DOE Joint Genome Institute"/>
            <person name="Martino E."/>
            <person name="Morin E."/>
            <person name="Grelet G."/>
            <person name="Kuo A."/>
            <person name="Kohler A."/>
            <person name="Daghino S."/>
            <person name="Barry K."/>
            <person name="Choi C."/>
            <person name="Cichocki N."/>
            <person name="Clum A."/>
            <person name="Copeland A."/>
            <person name="Hainaut M."/>
            <person name="Haridas S."/>
            <person name="Labutti K."/>
            <person name="Lindquist E."/>
            <person name="Lipzen A."/>
            <person name="Khouja H.-R."/>
            <person name="Murat C."/>
            <person name="Ohm R."/>
            <person name="Olson A."/>
            <person name="Spatafora J."/>
            <person name="Veneault-Fourrey C."/>
            <person name="Henrissat B."/>
            <person name="Grigoriev I."/>
            <person name="Martin F."/>
            <person name="Perotto S."/>
        </authorList>
    </citation>
    <scope>NUCLEOTIDE SEQUENCE [LARGE SCALE GENOMIC DNA]</scope>
    <source>
        <strain evidence="2 3">UAMH 7357</strain>
    </source>
</reference>
<dbReference type="GO" id="GO:0015996">
    <property type="term" value="P:chlorophyll catabolic process"/>
    <property type="evidence" value="ECO:0007669"/>
    <property type="project" value="UniProtKB-UniPathway"/>
</dbReference>
<dbReference type="GO" id="GO:0016787">
    <property type="term" value="F:hydrolase activity"/>
    <property type="evidence" value="ECO:0007669"/>
    <property type="project" value="UniProtKB-KW"/>
</dbReference>